<dbReference type="SMART" id="SM00697">
    <property type="entry name" value="DM8"/>
    <property type="match status" value="1"/>
</dbReference>
<reference evidence="3" key="1">
    <citation type="submission" date="2025-08" db="UniProtKB">
        <authorList>
            <consortium name="RefSeq"/>
        </authorList>
    </citation>
    <scope>IDENTIFICATION</scope>
    <source>
        <strain evidence="3">11010-0011.00</strain>
        <tissue evidence="3">Whole body</tissue>
    </source>
</reference>
<evidence type="ECO:0000313" key="3">
    <source>
        <dbReference type="RefSeq" id="XP_030386204.1"/>
    </source>
</evidence>
<protein>
    <submittedName>
        <fullName evidence="3">Uncharacterized protein LOC115633020</fullName>
    </submittedName>
</protein>
<gene>
    <name evidence="3" type="primary">LOC115633020</name>
</gene>
<proteinExistence type="predicted"/>
<dbReference type="AlphaFoldDB" id="A0A6J2UCW5"/>
<dbReference type="PANTHER" id="PTHR20898:SF0">
    <property type="entry name" value="DAEDALUS ON 3-RELATED"/>
    <property type="match status" value="1"/>
</dbReference>
<accession>A0A6J2UCW5</accession>
<evidence type="ECO:0000313" key="2">
    <source>
        <dbReference type="Proteomes" id="UP000504634"/>
    </source>
</evidence>
<dbReference type="GeneID" id="115633020"/>
<feature type="chain" id="PRO_5026848616" evidence="1">
    <location>
        <begin position="19"/>
        <end position="163"/>
    </location>
</feature>
<evidence type="ECO:0000256" key="1">
    <source>
        <dbReference type="SAM" id="SignalP"/>
    </source>
</evidence>
<feature type="signal peptide" evidence="1">
    <location>
        <begin position="1"/>
        <end position="18"/>
    </location>
</feature>
<dbReference type="OrthoDB" id="7941213at2759"/>
<sequence>MFRYQLVVLCIAFIVCNSTDNSFCEFKDCYIKAVNRTDKFMTLYIKLYQTPVDNVTANIKLMRNNNGFKPFFLDVTIDACRFLVNQKNKIIREFYFKLYKKYSNMNHTCPYDHDLLFPQLWTRYLEDTLEGFVPLVGGEYALYTTWYSKNIKRASVNIYFSIF</sequence>
<dbReference type="InterPro" id="IPR010512">
    <property type="entry name" value="DUF1091"/>
</dbReference>
<dbReference type="RefSeq" id="XP_030386204.1">
    <property type="nucleotide sequence ID" value="XM_030530344.1"/>
</dbReference>
<keyword evidence="1" id="KW-0732">Signal</keyword>
<dbReference type="Pfam" id="PF06477">
    <property type="entry name" value="DUF1091"/>
    <property type="match status" value="1"/>
</dbReference>
<dbReference type="Proteomes" id="UP000504634">
    <property type="component" value="Unplaced"/>
</dbReference>
<dbReference type="PANTHER" id="PTHR20898">
    <property type="entry name" value="DAEDALUS ON 3-RELATED-RELATED"/>
    <property type="match status" value="1"/>
</dbReference>
<keyword evidence="2" id="KW-1185">Reference proteome</keyword>
<organism evidence="2 3">
    <name type="scientific">Drosophila lebanonensis</name>
    <name type="common">Fruit fly</name>
    <name type="synonym">Scaptodrosophila lebanonensis</name>
    <dbReference type="NCBI Taxonomy" id="7225"/>
    <lineage>
        <taxon>Eukaryota</taxon>
        <taxon>Metazoa</taxon>
        <taxon>Ecdysozoa</taxon>
        <taxon>Arthropoda</taxon>
        <taxon>Hexapoda</taxon>
        <taxon>Insecta</taxon>
        <taxon>Pterygota</taxon>
        <taxon>Neoptera</taxon>
        <taxon>Endopterygota</taxon>
        <taxon>Diptera</taxon>
        <taxon>Brachycera</taxon>
        <taxon>Muscomorpha</taxon>
        <taxon>Ephydroidea</taxon>
        <taxon>Drosophilidae</taxon>
        <taxon>Scaptodrosophila</taxon>
    </lineage>
</organism>
<name>A0A6J2UCW5_DROLE</name>